<feature type="compositionally biased region" description="Low complexity" evidence="1">
    <location>
        <begin position="76"/>
        <end position="87"/>
    </location>
</feature>
<keyword evidence="3" id="KW-1185">Reference proteome</keyword>
<feature type="compositionally biased region" description="Polar residues" evidence="1">
    <location>
        <begin position="7"/>
        <end position="18"/>
    </location>
</feature>
<evidence type="ECO:0000313" key="3">
    <source>
        <dbReference type="Proteomes" id="UP000248817"/>
    </source>
</evidence>
<evidence type="ECO:0000256" key="1">
    <source>
        <dbReference type="SAM" id="MobiDB-lite"/>
    </source>
</evidence>
<dbReference type="EMBL" id="KZ825478">
    <property type="protein sequence ID" value="PYI34171.1"/>
    <property type="molecule type" value="Genomic_DNA"/>
</dbReference>
<feature type="region of interest" description="Disordered" evidence="1">
    <location>
        <begin position="230"/>
        <end position="283"/>
    </location>
</feature>
<organism evidence="2 3">
    <name type="scientific">Aspergillus indologenus CBS 114.80</name>
    <dbReference type="NCBI Taxonomy" id="1450541"/>
    <lineage>
        <taxon>Eukaryota</taxon>
        <taxon>Fungi</taxon>
        <taxon>Dikarya</taxon>
        <taxon>Ascomycota</taxon>
        <taxon>Pezizomycotina</taxon>
        <taxon>Eurotiomycetes</taxon>
        <taxon>Eurotiomycetidae</taxon>
        <taxon>Eurotiales</taxon>
        <taxon>Aspergillaceae</taxon>
        <taxon>Aspergillus</taxon>
        <taxon>Aspergillus subgen. Circumdati</taxon>
    </lineage>
</organism>
<name>A0A2V5IDK9_9EURO</name>
<feature type="region of interest" description="Disordered" evidence="1">
    <location>
        <begin position="67"/>
        <end position="95"/>
    </location>
</feature>
<dbReference type="AlphaFoldDB" id="A0A2V5IDK9"/>
<reference evidence="2 3" key="1">
    <citation type="submission" date="2018-02" db="EMBL/GenBank/DDBJ databases">
        <title>The genomes of Aspergillus section Nigri reveals drivers in fungal speciation.</title>
        <authorList>
            <consortium name="DOE Joint Genome Institute"/>
            <person name="Vesth T.C."/>
            <person name="Nybo J."/>
            <person name="Theobald S."/>
            <person name="Brandl J."/>
            <person name="Frisvad J.C."/>
            <person name="Nielsen K.F."/>
            <person name="Lyhne E.K."/>
            <person name="Kogle M.E."/>
            <person name="Kuo A."/>
            <person name="Riley R."/>
            <person name="Clum A."/>
            <person name="Nolan M."/>
            <person name="Lipzen A."/>
            <person name="Salamov A."/>
            <person name="Henrissat B."/>
            <person name="Wiebenga A."/>
            <person name="De vries R.P."/>
            <person name="Grigoriev I.V."/>
            <person name="Mortensen U.H."/>
            <person name="Andersen M.R."/>
            <person name="Baker S.E."/>
        </authorList>
    </citation>
    <scope>NUCLEOTIDE SEQUENCE [LARGE SCALE GENOMIC DNA]</scope>
    <source>
        <strain evidence="2 3">CBS 114.80</strain>
    </source>
</reference>
<feature type="region of interest" description="Disordered" evidence="1">
    <location>
        <begin position="1"/>
        <end position="20"/>
    </location>
</feature>
<feature type="compositionally biased region" description="Basic and acidic residues" evidence="1">
    <location>
        <begin position="274"/>
        <end position="283"/>
    </location>
</feature>
<feature type="region of interest" description="Disordered" evidence="1">
    <location>
        <begin position="141"/>
        <end position="168"/>
    </location>
</feature>
<dbReference type="Proteomes" id="UP000248817">
    <property type="component" value="Unassembled WGS sequence"/>
</dbReference>
<evidence type="ECO:0000313" key="2">
    <source>
        <dbReference type="EMBL" id="PYI34171.1"/>
    </source>
</evidence>
<gene>
    <name evidence="2" type="ORF">BP00DRAFT_493373</name>
</gene>
<protein>
    <submittedName>
        <fullName evidence="2">Uncharacterized protein</fullName>
    </submittedName>
</protein>
<sequence>MRPPNSEIRNQTNAQIETPTKKPLIAFWYEPFLLDGGGSGASQPTGDLTRLRHTVLAEPLARKVWNKTDDKREGSSDSIIDTSIPIPDVEPGRPAKAVPSVFSKVETQKRKREMNGKWNIHQVPVPVPRLRTAFESKGCLPRSPTFRLAGSPKVDSPPTEPSQSSRPTLRVPIAYEYSVETVRIPRSPSDTSTTATLARRVRPETCTKTANDSTWDCQDSRVHPPISQMIVQSLQSKQRETETKAQQPSPNYTPVPTIPTHLPTNLSPPSIKQEANRKPPERL</sequence>
<accession>A0A2V5IDK9</accession>
<proteinExistence type="predicted"/>